<gene>
    <name evidence="7" type="ORF">Ctob_004447</name>
</gene>
<evidence type="ECO:0000313" key="7">
    <source>
        <dbReference type="EMBL" id="KOO25786.1"/>
    </source>
</evidence>
<evidence type="ECO:0000256" key="3">
    <source>
        <dbReference type="ARBA" id="ARBA00022737"/>
    </source>
</evidence>
<organism evidence="7 8">
    <name type="scientific">Chrysochromulina tobinii</name>
    <dbReference type="NCBI Taxonomy" id="1460289"/>
    <lineage>
        <taxon>Eukaryota</taxon>
        <taxon>Haptista</taxon>
        <taxon>Haptophyta</taxon>
        <taxon>Prymnesiophyceae</taxon>
        <taxon>Prymnesiales</taxon>
        <taxon>Chrysochromulinaceae</taxon>
        <taxon>Chrysochromulina</taxon>
    </lineage>
</organism>
<keyword evidence="4" id="KW-0040">ANK repeat</keyword>
<sequence length="159" mass="17556">MLAGRWSRYKSDQKKREEARREAEVAHERRRAEANAEKERLRKGSAPPTSAAQSAAAAASDDAAWERFVGSGSDSPISVVDVPWPTLQAGALGLDPATASAAERKQAFRAKSLRWHPDKFVQVFGSRLDPEEREAILRRVTEVSQEINALYQAAEEGAR</sequence>
<dbReference type="InterPro" id="IPR038753">
    <property type="entry name" value="NFKBIL1"/>
</dbReference>
<evidence type="ECO:0000256" key="5">
    <source>
        <dbReference type="ARBA" id="ARBA00023242"/>
    </source>
</evidence>
<feature type="region of interest" description="Disordered" evidence="6">
    <location>
        <begin position="1"/>
        <end position="58"/>
    </location>
</feature>
<dbReference type="PANTHER" id="PTHR15263:SF1">
    <property type="entry name" value="NF-KAPPA-B INHIBITOR-LIKE PROTEIN 1"/>
    <property type="match status" value="1"/>
</dbReference>
<comment type="caution">
    <text evidence="7">The sequence shown here is derived from an EMBL/GenBank/DDBJ whole genome shotgun (WGS) entry which is preliminary data.</text>
</comment>
<feature type="compositionally biased region" description="Basic and acidic residues" evidence="6">
    <location>
        <begin position="9"/>
        <end position="42"/>
    </location>
</feature>
<reference evidence="8" key="1">
    <citation type="journal article" date="2015" name="PLoS Genet.">
        <title>Genome Sequence and Transcriptome Analyses of Chrysochromulina tobin: Metabolic Tools for Enhanced Algal Fitness in the Prominent Order Prymnesiales (Haptophyceae).</title>
        <authorList>
            <person name="Hovde B.T."/>
            <person name="Deodato C.R."/>
            <person name="Hunsperger H.M."/>
            <person name="Ryken S.A."/>
            <person name="Yost W."/>
            <person name="Jha R.K."/>
            <person name="Patterson J."/>
            <person name="Monnat R.J. Jr."/>
            <person name="Barlow S.B."/>
            <person name="Starkenburg S.R."/>
            <person name="Cattolico R.A."/>
        </authorList>
    </citation>
    <scope>NUCLEOTIDE SEQUENCE</scope>
    <source>
        <strain evidence="8">CCMP291</strain>
    </source>
</reference>
<accession>A0A0M0JGP3</accession>
<dbReference type="CDD" id="cd06257">
    <property type="entry name" value="DnaJ"/>
    <property type="match status" value="1"/>
</dbReference>
<dbReference type="GO" id="GO:0043124">
    <property type="term" value="P:negative regulation of canonical NF-kappaB signal transduction"/>
    <property type="evidence" value="ECO:0007669"/>
    <property type="project" value="InterPro"/>
</dbReference>
<dbReference type="GO" id="GO:0005634">
    <property type="term" value="C:nucleus"/>
    <property type="evidence" value="ECO:0007669"/>
    <property type="project" value="UniProtKB-SubCell"/>
</dbReference>
<dbReference type="SUPFAM" id="SSF46565">
    <property type="entry name" value="Chaperone J-domain"/>
    <property type="match status" value="1"/>
</dbReference>
<keyword evidence="2" id="KW-0597">Phosphoprotein</keyword>
<evidence type="ECO:0000256" key="2">
    <source>
        <dbReference type="ARBA" id="ARBA00022553"/>
    </source>
</evidence>
<keyword evidence="5" id="KW-0539">Nucleus</keyword>
<evidence type="ECO:0000256" key="1">
    <source>
        <dbReference type="ARBA" id="ARBA00004123"/>
    </source>
</evidence>
<name>A0A0M0JGP3_9EUKA</name>
<dbReference type="Proteomes" id="UP000037460">
    <property type="component" value="Unassembled WGS sequence"/>
</dbReference>
<evidence type="ECO:0008006" key="9">
    <source>
        <dbReference type="Google" id="ProtNLM"/>
    </source>
</evidence>
<dbReference type="PANTHER" id="PTHR15263">
    <property type="entry name" value="I-KAPPA-B-LIKE PROTEIN IKBL"/>
    <property type="match status" value="1"/>
</dbReference>
<dbReference type="Gene3D" id="1.10.287.110">
    <property type="entry name" value="DnaJ domain"/>
    <property type="match status" value="1"/>
</dbReference>
<protein>
    <recommendedName>
        <fullName evidence="9">J domain-containing protein</fullName>
    </recommendedName>
</protein>
<dbReference type="InterPro" id="IPR036869">
    <property type="entry name" value="J_dom_sf"/>
</dbReference>
<dbReference type="AlphaFoldDB" id="A0A0M0JGP3"/>
<dbReference type="EMBL" id="JWZX01002930">
    <property type="protein sequence ID" value="KOO25786.1"/>
    <property type="molecule type" value="Genomic_DNA"/>
</dbReference>
<keyword evidence="3" id="KW-0677">Repeat</keyword>
<evidence type="ECO:0000256" key="6">
    <source>
        <dbReference type="SAM" id="MobiDB-lite"/>
    </source>
</evidence>
<dbReference type="OrthoDB" id="412109at2759"/>
<comment type="subcellular location">
    <subcellularLocation>
        <location evidence="1">Nucleus</location>
    </subcellularLocation>
</comment>
<evidence type="ECO:0000256" key="4">
    <source>
        <dbReference type="ARBA" id="ARBA00023043"/>
    </source>
</evidence>
<dbReference type="InterPro" id="IPR001623">
    <property type="entry name" value="DnaJ_domain"/>
</dbReference>
<feature type="compositionally biased region" description="Low complexity" evidence="6">
    <location>
        <begin position="45"/>
        <end position="58"/>
    </location>
</feature>
<evidence type="ECO:0000313" key="8">
    <source>
        <dbReference type="Proteomes" id="UP000037460"/>
    </source>
</evidence>
<keyword evidence="8" id="KW-1185">Reference proteome</keyword>
<proteinExistence type="predicted"/>